<dbReference type="AlphaFoldDB" id="A0A9D2GPW0"/>
<dbReference type="InterPro" id="IPR029044">
    <property type="entry name" value="Nucleotide-diphossugar_trans"/>
</dbReference>
<dbReference type="PANTHER" id="PTHR43179:SF7">
    <property type="entry name" value="RHAMNOSYLTRANSFERASE WBBL"/>
    <property type="match status" value="1"/>
</dbReference>
<feature type="domain" description="Glycosyltransferase 2-like" evidence="1">
    <location>
        <begin position="6"/>
        <end position="140"/>
    </location>
</feature>
<reference evidence="2" key="2">
    <citation type="submission" date="2021-04" db="EMBL/GenBank/DDBJ databases">
        <authorList>
            <person name="Gilroy R."/>
        </authorList>
    </citation>
    <scope>NUCLEOTIDE SEQUENCE</scope>
    <source>
        <strain evidence="2">Gambia16-554</strain>
    </source>
</reference>
<dbReference type="SUPFAM" id="SSF53448">
    <property type="entry name" value="Nucleotide-diphospho-sugar transferases"/>
    <property type="match status" value="1"/>
</dbReference>
<organism evidence="2 3">
    <name type="scientific">Candidatus Coprenecus stercoravium</name>
    <dbReference type="NCBI Taxonomy" id="2840735"/>
    <lineage>
        <taxon>Bacteria</taxon>
        <taxon>Pseudomonadati</taxon>
        <taxon>Bacteroidota</taxon>
        <taxon>Bacteroidia</taxon>
        <taxon>Bacteroidales</taxon>
        <taxon>Rikenellaceae</taxon>
        <taxon>Rikenellaceae incertae sedis</taxon>
        <taxon>Candidatus Coprenecus</taxon>
    </lineage>
</organism>
<sequence>MSGKISIIIVNYNTGSLLRNCLKSIQDTITVDYEVIVADNASTDESLRLCSDFELDSRFKILRLESNVGFARANNIAVDSSTGSILHFLNPDTEVSADLNRDYETVTAAPDDVYVNPLLNPDGTVENRPKPLPLIRDMFFWYFCRKKARKWYKGASVIISRDNFEKIGRWSEDYFMYTEDLDLFYTLWRYGIRVTPLSSTIFHYGGGSSSRRWTDLEREVMVQRSTRIFYQKYFSKFQYVAIKLYFIFHYLLKNPRRVPGDIKAWRLSRNQ</sequence>
<name>A0A9D2GPW0_9BACT</name>
<evidence type="ECO:0000313" key="3">
    <source>
        <dbReference type="Proteomes" id="UP000824115"/>
    </source>
</evidence>
<dbReference type="CDD" id="cd04186">
    <property type="entry name" value="GT_2_like_c"/>
    <property type="match status" value="1"/>
</dbReference>
<gene>
    <name evidence="2" type="ORF">IAC04_03165</name>
</gene>
<reference evidence="2" key="1">
    <citation type="journal article" date="2021" name="PeerJ">
        <title>Extensive microbial diversity within the chicken gut microbiome revealed by metagenomics and culture.</title>
        <authorList>
            <person name="Gilroy R."/>
            <person name="Ravi A."/>
            <person name="Getino M."/>
            <person name="Pursley I."/>
            <person name="Horton D.L."/>
            <person name="Alikhan N.F."/>
            <person name="Baker D."/>
            <person name="Gharbi K."/>
            <person name="Hall N."/>
            <person name="Watson M."/>
            <person name="Adriaenssens E.M."/>
            <person name="Foster-Nyarko E."/>
            <person name="Jarju S."/>
            <person name="Secka A."/>
            <person name="Antonio M."/>
            <person name="Oren A."/>
            <person name="Chaudhuri R.R."/>
            <person name="La Ragione R."/>
            <person name="Hildebrand F."/>
            <person name="Pallen M.J."/>
        </authorList>
    </citation>
    <scope>NUCLEOTIDE SEQUENCE</scope>
    <source>
        <strain evidence="2">Gambia16-554</strain>
    </source>
</reference>
<dbReference type="EMBL" id="DXAW01000061">
    <property type="protein sequence ID" value="HIZ85471.1"/>
    <property type="molecule type" value="Genomic_DNA"/>
</dbReference>
<evidence type="ECO:0000259" key="1">
    <source>
        <dbReference type="Pfam" id="PF00535"/>
    </source>
</evidence>
<dbReference type="Gene3D" id="3.90.550.10">
    <property type="entry name" value="Spore Coat Polysaccharide Biosynthesis Protein SpsA, Chain A"/>
    <property type="match status" value="1"/>
</dbReference>
<comment type="caution">
    <text evidence="2">The sequence shown here is derived from an EMBL/GenBank/DDBJ whole genome shotgun (WGS) entry which is preliminary data.</text>
</comment>
<dbReference type="Pfam" id="PF00535">
    <property type="entry name" value="Glycos_transf_2"/>
    <property type="match status" value="1"/>
</dbReference>
<dbReference type="PANTHER" id="PTHR43179">
    <property type="entry name" value="RHAMNOSYLTRANSFERASE WBBL"/>
    <property type="match status" value="1"/>
</dbReference>
<proteinExistence type="predicted"/>
<evidence type="ECO:0000313" key="2">
    <source>
        <dbReference type="EMBL" id="HIZ85471.1"/>
    </source>
</evidence>
<accession>A0A9D2GPW0</accession>
<dbReference type="InterPro" id="IPR001173">
    <property type="entry name" value="Glyco_trans_2-like"/>
</dbReference>
<dbReference type="Proteomes" id="UP000824115">
    <property type="component" value="Unassembled WGS sequence"/>
</dbReference>
<protein>
    <submittedName>
        <fullName evidence="2">Glycosyltransferase family 2 protein</fullName>
    </submittedName>
</protein>